<dbReference type="EMBL" id="BAAAYX010000013">
    <property type="protein sequence ID" value="GAA3710924.1"/>
    <property type="molecule type" value="Genomic_DNA"/>
</dbReference>
<dbReference type="Proteomes" id="UP001500051">
    <property type="component" value="Unassembled WGS sequence"/>
</dbReference>
<feature type="region of interest" description="Disordered" evidence="1">
    <location>
        <begin position="140"/>
        <end position="196"/>
    </location>
</feature>
<keyword evidence="3" id="KW-1185">Reference proteome</keyword>
<comment type="caution">
    <text evidence="2">The sequence shown here is derived from an EMBL/GenBank/DDBJ whole genome shotgun (WGS) entry which is preliminary data.</text>
</comment>
<feature type="compositionally biased region" description="Low complexity" evidence="1">
    <location>
        <begin position="155"/>
        <end position="173"/>
    </location>
</feature>
<proteinExistence type="predicted"/>
<sequence length="217" mass="23172">MPIQPRHPDVPMIGGVSVPPESDLEGRLQDWRVPSDVREAVLRAMAQVTREGATLIEAVVGDQVAVAVRGQPVAVYLSPSRLSAALTPAEAERAQRADSALGLDKENDTTWLVHCRYGRLDPSRINAMTALVVTALRRHAPQPAPRAAANRRRSSAAGTTGAGAARKAAPRASETTRRTPTKQREEDRRNAVDAAVPRCPVPGCNLPMVGGSCGFHD</sequence>
<protein>
    <recommendedName>
        <fullName evidence="4">YdhG-like domain-containing protein</fullName>
    </recommendedName>
</protein>
<accession>A0ABP7DY56</accession>
<evidence type="ECO:0000313" key="2">
    <source>
        <dbReference type="EMBL" id="GAA3710924.1"/>
    </source>
</evidence>
<gene>
    <name evidence="2" type="ORF">GCM10022204_31930</name>
</gene>
<evidence type="ECO:0000313" key="3">
    <source>
        <dbReference type="Proteomes" id="UP001500051"/>
    </source>
</evidence>
<organism evidence="2 3">
    <name type="scientific">Microlunatus aurantiacus</name>
    <dbReference type="NCBI Taxonomy" id="446786"/>
    <lineage>
        <taxon>Bacteria</taxon>
        <taxon>Bacillati</taxon>
        <taxon>Actinomycetota</taxon>
        <taxon>Actinomycetes</taxon>
        <taxon>Propionibacteriales</taxon>
        <taxon>Propionibacteriaceae</taxon>
        <taxon>Microlunatus</taxon>
    </lineage>
</organism>
<name>A0ABP7DY56_9ACTN</name>
<evidence type="ECO:0000256" key="1">
    <source>
        <dbReference type="SAM" id="MobiDB-lite"/>
    </source>
</evidence>
<evidence type="ECO:0008006" key="4">
    <source>
        <dbReference type="Google" id="ProtNLM"/>
    </source>
</evidence>
<reference evidence="3" key="1">
    <citation type="journal article" date="2019" name="Int. J. Syst. Evol. Microbiol.">
        <title>The Global Catalogue of Microorganisms (GCM) 10K type strain sequencing project: providing services to taxonomists for standard genome sequencing and annotation.</title>
        <authorList>
            <consortium name="The Broad Institute Genomics Platform"/>
            <consortium name="The Broad Institute Genome Sequencing Center for Infectious Disease"/>
            <person name="Wu L."/>
            <person name="Ma J."/>
        </authorList>
    </citation>
    <scope>NUCLEOTIDE SEQUENCE [LARGE SCALE GENOMIC DNA]</scope>
    <source>
        <strain evidence="3">JCM 16548</strain>
    </source>
</reference>
<feature type="compositionally biased region" description="Basic and acidic residues" evidence="1">
    <location>
        <begin position="174"/>
        <end position="191"/>
    </location>
</feature>